<dbReference type="InterPro" id="IPR052240">
    <property type="entry name" value="SAP_domain_ribonucleoprotein"/>
</dbReference>
<dbReference type="STRING" id="2282107.A0A286UFU1"/>
<dbReference type="PANTHER" id="PTHR46551">
    <property type="entry name" value="SAP DOMAIN-CONTAINING RIBONUCLEOPROTEIN"/>
    <property type="match status" value="1"/>
</dbReference>
<dbReference type="GO" id="GO:0016973">
    <property type="term" value="P:poly(A)+ mRNA export from nucleus"/>
    <property type="evidence" value="ECO:0007669"/>
    <property type="project" value="TreeGrafter"/>
</dbReference>
<feature type="compositionally biased region" description="Basic and acidic residues" evidence="2">
    <location>
        <begin position="127"/>
        <end position="137"/>
    </location>
</feature>
<proteinExistence type="predicted"/>
<protein>
    <recommendedName>
        <fullName evidence="5">THO1-MOS11 C-terminal domain-containing protein</fullName>
    </recommendedName>
</protein>
<evidence type="ECO:0000313" key="3">
    <source>
        <dbReference type="EMBL" id="PAV18409.1"/>
    </source>
</evidence>
<sequence length="274" mass="29421">MESRLKALKVVDLKDILTRAGESAVKGNKPDLITKIIGSPAALQIYEDLYGSEKKSGASTPKPAPTPAPVPPASEAAVKETDKVETYELNNAETTDKPPATETVPAENLSASKETPTATTESGANPAEEKTEAKTEETVVDEEELKRRKRAERFGIPLVAPKPVSPPKNEGKKVKPGAPKPAPQNTKVPARGPQRRGPANARSRAPAQPKIQAKAALPVEDDSKRDARAKRFGIESKPNTAAGQKRGPPAENIDAEEQERRRKRAERFGLNAKA</sequence>
<name>A0A286UFU1_9AGAM</name>
<dbReference type="Proteomes" id="UP000217199">
    <property type="component" value="Unassembled WGS sequence"/>
</dbReference>
<comment type="caution">
    <text evidence="3">The sequence shown here is derived from an EMBL/GenBank/DDBJ whole genome shotgun (WGS) entry which is preliminary data.</text>
</comment>
<reference evidence="3 4" key="1">
    <citation type="journal article" date="2017" name="Mol. Ecol.">
        <title>Comparative and population genomic landscape of Phellinus noxius: A hypervariable fungus causing root rot in trees.</title>
        <authorList>
            <person name="Chung C.L."/>
            <person name="Lee T.J."/>
            <person name="Akiba M."/>
            <person name="Lee H.H."/>
            <person name="Kuo T.H."/>
            <person name="Liu D."/>
            <person name="Ke H.M."/>
            <person name="Yokoi T."/>
            <person name="Roa M.B."/>
            <person name="Lu M.J."/>
            <person name="Chang Y.Y."/>
            <person name="Ann P.J."/>
            <person name="Tsai J.N."/>
            <person name="Chen C.Y."/>
            <person name="Tzean S.S."/>
            <person name="Ota Y."/>
            <person name="Hattori T."/>
            <person name="Sahashi N."/>
            <person name="Liou R.F."/>
            <person name="Kikuchi T."/>
            <person name="Tsai I.J."/>
        </authorList>
    </citation>
    <scope>NUCLEOTIDE SEQUENCE [LARGE SCALE GENOMIC DNA]</scope>
    <source>
        <strain evidence="3 4">FFPRI411160</strain>
    </source>
</reference>
<feature type="region of interest" description="Disordered" evidence="2">
    <location>
        <begin position="53"/>
        <end position="274"/>
    </location>
</feature>
<dbReference type="AlphaFoldDB" id="A0A286UFU1"/>
<feature type="compositionally biased region" description="Polar residues" evidence="2">
    <location>
        <begin position="109"/>
        <end position="123"/>
    </location>
</feature>
<dbReference type="FunCoup" id="A0A286UFU1">
    <property type="interactions" value="643"/>
</dbReference>
<dbReference type="EMBL" id="NBII01000005">
    <property type="protein sequence ID" value="PAV18409.1"/>
    <property type="molecule type" value="Genomic_DNA"/>
</dbReference>
<gene>
    <name evidence="3" type="ORF">PNOK_0525100</name>
</gene>
<feature type="compositionally biased region" description="Low complexity" evidence="2">
    <location>
        <begin position="205"/>
        <end position="216"/>
    </location>
</feature>
<dbReference type="OrthoDB" id="445357at2759"/>
<organism evidence="3 4">
    <name type="scientific">Pyrrhoderma noxium</name>
    <dbReference type="NCBI Taxonomy" id="2282107"/>
    <lineage>
        <taxon>Eukaryota</taxon>
        <taxon>Fungi</taxon>
        <taxon>Dikarya</taxon>
        <taxon>Basidiomycota</taxon>
        <taxon>Agaricomycotina</taxon>
        <taxon>Agaricomycetes</taxon>
        <taxon>Hymenochaetales</taxon>
        <taxon>Hymenochaetaceae</taxon>
        <taxon>Pyrrhoderma</taxon>
    </lineage>
</organism>
<evidence type="ECO:0000256" key="2">
    <source>
        <dbReference type="SAM" id="MobiDB-lite"/>
    </source>
</evidence>
<accession>A0A286UFU1</accession>
<dbReference type="GO" id="GO:0005634">
    <property type="term" value="C:nucleus"/>
    <property type="evidence" value="ECO:0007669"/>
    <property type="project" value="TreeGrafter"/>
</dbReference>
<dbReference type="PANTHER" id="PTHR46551:SF1">
    <property type="entry name" value="SAP DOMAIN-CONTAINING RIBONUCLEOPROTEIN"/>
    <property type="match status" value="1"/>
</dbReference>
<keyword evidence="4" id="KW-1185">Reference proteome</keyword>
<feature type="compositionally biased region" description="Basic and acidic residues" evidence="2">
    <location>
        <begin position="77"/>
        <end position="86"/>
    </location>
</feature>
<evidence type="ECO:0000256" key="1">
    <source>
        <dbReference type="ARBA" id="ARBA00022553"/>
    </source>
</evidence>
<dbReference type="InParanoid" id="A0A286UFU1"/>
<evidence type="ECO:0008006" key="5">
    <source>
        <dbReference type="Google" id="ProtNLM"/>
    </source>
</evidence>
<feature type="compositionally biased region" description="Pro residues" evidence="2">
    <location>
        <begin position="62"/>
        <end position="72"/>
    </location>
</feature>
<keyword evidence="1" id="KW-0597">Phosphoprotein</keyword>
<evidence type="ECO:0000313" key="4">
    <source>
        <dbReference type="Proteomes" id="UP000217199"/>
    </source>
</evidence>